<dbReference type="GO" id="GO:0070181">
    <property type="term" value="F:small ribosomal subunit rRNA binding"/>
    <property type="evidence" value="ECO:0007669"/>
    <property type="project" value="TreeGrafter"/>
</dbReference>
<dbReference type="CDD" id="cd00473">
    <property type="entry name" value="bS6"/>
    <property type="match status" value="1"/>
</dbReference>
<evidence type="ECO:0000256" key="1">
    <source>
        <dbReference type="ARBA" id="ARBA00009512"/>
    </source>
</evidence>
<evidence type="ECO:0000256" key="3">
    <source>
        <dbReference type="HAMAP-Rule" id="MF_00360"/>
    </source>
</evidence>
<evidence type="ECO:0000256" key="2">
    <source>
        <dbReference type="ARBA" id="ARBA00035294"/>
    </source>
</evidence>
<gene>
    <name evidence="3" type="primary">rpsF</name>
    <name evidence="5" type="ORF">CSB45_14855</name>
</gene>
<dbReference type="Gene3D" id="3.30.70.60">
    <property type="match status" value="1"/>
</dbReference>
<evidence type="ECO:0000313" key="5">
    <source>
        <dbReference type="EMBL" id="PID55676.1"/>
    </source>
</evidence>
<sequence>MSGQKEEVLVHTYETLFIIHPDLDESDINKAIEAVQDVITAEGGKILKVDVWGRRQLAYVIQKKTDGFYVLIYFEAPATLIAELNRRYKLADAIMRHLVIQLNKAQIAELFDEESAAKKAARAQLGEDEDVEKTQNTNDEHSAAALDDEDELVASTED</sequence>
<feature type="compositionally biased region" description="Acidic residues" evidence="4">
    <location>
        <begin position="146"/>
        <end position="158"/>
    </location>
</feature>
<feature type="region of interest" description="Disordered" evidence="4">
    <location>
        <begin position="121"/>
        <end position="158"/>
    </location>
</feature>
<dbReference type="GO" id="GO:0006412">
    <property type="term" value="P:translation"/>
    <property type="evidence" value="ECO:0007669"/>
    <property type="project" value="UniProtKB-UniRule"/>
</dbReference>
<organism evidence="5 6">
    <name type="scientific">candidate division KSB3 bacterium</name>
    <dbReference type="NCBI Taxonomy" id="2044937"/>
    <lineage>
        <taxon>Bacteria</taxon>
        <taxon>candidate division KSB3</taxon>
    </lineage>
</organism>
<dbReference type="Pfam" id="PF01250">
    <property type="entry name" value="Ribosomal_S6"/>
    <property type="match status" value="1"/>
</dbReference>
<evidence type="ECO:0000256" key="4">
    <source>
        <dbReference type="SAM" id="MobiDB-lite"/>
    </source>
</evidence>
<proteinExistence type="inferred from homology"/>
<dbReference type="Proteomes" id="UP000229740">
    <property type="component" value="Unassembled WGS sequence"/>
</dbReference>
<comment type="function">
    <text evidence="3">Binds together with bS18 to 16S ribosomal RNA.</text>
</comment>
<dbReference type="NCBIfam" id="TIGR00166">
    <property type="entry name" value="S6"/>
    <property type="match status" value="1"/>
</dbReference>
<dbReference type="InterPro" id="IPR000529">
    <property type="entry name" value="Ribosomal_bS6"/>
</dbReference>
<dbReference type="PANTHER" id="PTHR21011">
    <property type="entry name" value="MITOCHONDRIAL 28S RIBOSOMAL PROTEIN S6"/>
    <property type="match status" value="1"/>
</dbReference>
<dbReference type="EMBL" id="PDPS01000050">
    <property type="protein sequence ID" value="PID55676.1"/>
    <property type="molecule type" value="Genomic_DNA"/>
</dbReference>
<evidence type="ECO:0000313" key="6">
    <source>
        <dbReference type="Proteomes" id="UP000229740"/>
    </source>
</evidence>
<dbReference type="GO" id="GO:0003735">
    <property type="term" value="F:structural constituent of ribosome"/>
    <property type="evidence" value="ECO:0007669"/>
    <property type="project" value="InterPro"/>
</dbReference>
<keyword evidence="3" id="KW-0694">RNA-binding</keyword>
<dbReference type="InterPro" id="IPR020814">
    <property type="entry name" value="Ribosomal_S6_plastid/chlpt"/>
</dbReference>
<dbReference type="GO" id="GO:0005840">
    <property type="term" value="C:ribosome"/>
    <property type="evidence" value="ECO:0007669"/>
    <property type="project" value="UniProtKB-KW"/>
</dbReference>
<accession>A0A2G6E0R8</accession>
<comment type="caution">
    <text evidence="5">The sequence shown here is derived from an EMBL/GenBank/DDBJ whole genome shotgun (WGS) entry which is preliminary data.</text>
</comment>
<keyword evidence="3" id="KW-0699">rRNA-binding</keyword>
<comment type="similarity">
    <text evidence="1 3">Belongs to the bacterial ribosomal protein bS6 family.</text>
</comment>
<keyword evidence="3" id="KW-0687">Ribonucleoprotein</keyword>
<protein>
    <recommendedName>
        <fullName evidence="2 3">Small ribosomal subunit protein bS6</fullName>
    </recommendedName>
</protein>
<dbReference type="AlphaFoldDB" id="A0A2G6E0R8"/>
<name>A0A2G6E0R8_9BACT</name>
<reference evidence="5 6" key="1">
    <citation type="submission" date="2017-10" db="EMBL/GenBank/DDBJ databases">
        <title>Novel microbial diversity and functional potential in the marine mammal oral microbiome.</title>
        <authorList>
            <person name="Dudek N.K."/>
            <person name="Sun C.L."/>
            <person name="Burstein D."/>
            <person name="Kantor R.S."/>
            <person name="Aliaga Goltsman D.S."/>
            <person name="Bik E.M."/>
            <person name="Thomas B.C."/>
            <person name="Banfield J.F."/>
            <person name="Relman D.A."/>
        </authorList>
    </citation>
    <scope>NUCLEOTIDE SEQUENCE [LARGE SCALE GENOMIC DNA]</scope>
    <source>
        <strain evidence="5">DOLZORAL124_49_17</strain>
    </source>
</reference>
<dbReference type="PANTHER" id="PTHR21011:SF1">
    <property type="entry name" value="SMALL RIBOSOMAL SUBUNIT PROTEIN BS6M"/>
    <property type="match status" value="1"/>
</dbReference>
<dbReference type="SUPFAM" id="SSF54995">
    <property type="entry name" value="Ribosomal protein S6"/>
    <property type="match status" value="1"/>
</dbReference>
<dbReference type="GO" id="GO:0005737">
    <property type="term" value="C:cytoplasm"/>
    <property type="evidence" value="ECO:0007669"/>
    <property type="project" value="UniProtKB-ARBA"/>
</dbReference>
<dbReference type="GO" id="GO:1990904">
    <property type="term" value="C:ribonucleoprotein complex"/>
    <property type="evidence" value="ECO:0007669"/>
    <property type="project" value="UniProtKB-KW"/>
</dbReference>
<dbReference type="HAMAP" id="MF_00360">
    <property type="entry name" value="Ribosomal_bS6"/>
    <property type="match status" value="1"/>
</dbReference>
<dbReference type="InterPro" id="IPR014717">
    <property type="entry name" value="Transl_elong_EF1B/ribsomal_bS6"/>
</dbReference>
<dbReference type="InterPro" id="IPR035980">
    <property type="entry name" value="Ribosomal_bS6_sf"/>
</dbReference>
<keyword evidence="3 5" id="KW-0689">Ribosomal protein</keyword>